<organism evidence="2 3">
    <name type="scientific">Lactiplantibacillus fabifermentans T30PCM01</name>
    <dbReference type="NCBI Taxonomy" id="1400520"/>
    <lineage>
        <taxon>Bacteria</taxon>
        <taxon>Bacillati</taxon>
        <taxon>Bacillota</taxon>
        <taxon>Bacilli</taxon>
        <taxon>Lactobacillales</taxon>
        <taxon>Lactobacillaceae</taxon>
        <taxon>Lactiplantibacillus</taxon>
    </lineage>
</organism>
<dbReference type="STRING" id="1400520.LFAB_06915"/>
<feature type="compositionally biased region" description="Polar residues" evidence="1">
    <location>
        <begin position="29"/>
        <end position="41"/>
    </location>
</feature>
<dbReference type="PATRIC" id="fig|1400520.3.peg.1352"/>
<sequence>MVTEIDAVAQPRKPKSGLASGLVPDKVRQSPNSAHVLSGQKTPAKYIDTASFP</sequence>
<dbReference type="Proteomes" id="UP000019247">
    <property type="component" value="Unassembled WGS sequence"/>
</dbReference>
<accession>W6T8D4</accession>
<comment type="caution">
    <text evidence="2">The sequence shown here is derived from an EMBL/GenBank/DDBJ whole genome shotgun (WGS) entry which is preliminary data.</text>
</comment>
<gene>
    <name evidence="2" type="ORF">LFAB_06915</name>
</gene>
<evidence type="ECO:0000313" key="2">
    <source>
        <dbReference type="EMBL" id="ETY74584.1"/>
    </source>
</evidence>
<reference evidence="2 3" key="1">
    <citation type="journal article" date="2014" name="Genome Announc.">
        <title>Genome Sequence of Lactobacillus fabifermentans Strain T30PCM01, Isolated from Fermenting Grape Marc.</title>
        <authorList>
            <person name="Treu L."/>
            <person name="Vendramin V."/>
            <person name="Bovo B."/>
            <person name="Giacomini A."/>
            <person name="Corich V."/>
            <person name="Campanaro S."/>
        </authorList>
    </citation>
    <scope>NUCLEOTIDE SEQUENCE [LARGE SCALE GENOMIC DNA]</scope>
    <source>
        <strain evidence="2 3">T30PCM01</strain>
    </source>
</reference>
<dbReference type="HOGENOM" id="CLU_3062771_0_0_9"/>
<evidence type="ECO:0000256" key="1">
    <source>
        <dbReference type="SAM" id="MobiDB-lite"/>
    </source>
</evidence>
<evidence type="ECO:0000313" key="3">
    <source>
        <dbReference type="Proteomes" id="UP000019247"/>
    </source>
</evidence>
<dbReference type="EMBL" id="AWWK01000032">
    <property type="protein sequence ID" value="ETY74584.1"/>
    <property type="molecule type" value="Genomic_DNA"/>
</dbReference>
<feature type="region of interest" description="Disordered" evidence="1">
    <location>
        <begin position="1"/>
        <end position="53"/>
    </location>
</feature>
<dbReference type="AlphaFoldDB" id="W6T8D4"/>
<name>W6T8D4_9LACO</name>
<protein>
    <submittedName>
        <fullName evidence="2">Uncharacterized protein</fullName>
    </submittedName>
</protein>
<proteinExistence type="predicted"/>